<dbReference type="AlphaFoldDB" id="A0A4Y2U4V7"/>
<protein>
    <submittedName>
        <fullName evidence="1">Uncharacterized protein</fullName>
    </submittedName>
</protein>
<organism evidence="1 2">
    <name type="scientific">Araneus ventricosus</name>
    <name type="common">Orbweaver spider</name>
    <name type="synonym">Epeira ventricosa</name>
    <dbReference type="NCBI Taxonomy" id="182803"/>
    <lineage>
        <taxon>Eukaryota</taxon>
        <taxon>Metazoa</taxon>
        <taxon>Ecdysozoa</taxon>
        <taxon>Arthropoda</taxon>
        <taxon>Chelicerata</taxon>
        <taxon>Arachnida</taxon>
        <taxon>Araneae</taxon>
        <taxon>Araneomorphae</taxon>
        <taxon>Entelegynae</taxon>
        <taxon>Araneoidea</taxon>
        <taxon>Araneidae</taxon>
        <taxon>Araneus</taxon>
    </lineage>
</organism>
<name>A0A4Y2U4V7_ARAVE</name>
<evidence type="ECO:0000313" key="2">
    <source>
        <dbReference type="Proteomes" id="UP000499080"/>
    </source>
</evidence>
<dbReference type="EMBL" id="BGPR01033787">
    <property type="protein sequence ID" value="GBO07858.1"/>
    <property type="molecule type" value="Genomic_DNA"/>
</dbReference>
<comment type="caution">
    <text evidence="1">The sequence shown here is derived from an EMBL/GenBank/DDBJ whole genome shotgun (WGS) entry which is preliminary data.</text>
</comment>
<sequence length="81" mass="9571">MVVNLKVPYRENRDAEEFELIRRCHIERTGMLKNLVANPKVPYRENRDAEEFGSVYLSLGLHTKMPNCELEHHRVNIESSF</sequence>
<gene>
    <name evidence="1" type="ORF">AVEN_113760_1</name>
</gene>
<proteinExistence type="predicted"/>
<dbReference type="Proteomes" id="UP000499080">
    <property type="component" value="Unassembled WGS sequence"/>
</dbReference>
<reference evidence="1 2" key="1">
    <citation type="journal article" date="2019" name="Sci. Rep.">
        <title>Orb-weaving spider Araneus ventricosus genome elucidates the spidroin gene catalogue.</title>
        <authorList>
            <person name="Kono N."/>
            <person name="Nakamura H."/>
            <person name="Ohtoshi R."/>
            <person name="Moran D.A.P."/>
            <person name="Shinohara A."/>
            <person name="Yoshida Y."/>
            <person name="Fujiwara M."/>
            <person name="Mori M."/>
            <person name="Tomita M."/>
            <person name="Arakawa K."/>
        </authorList>
    </citation>
    <scope>NUCLEOTIDE SEQUENCE [LARGE SCALE GENOMIC DNA]</scope>
</reference>
<evidence type="ECO:0000313" key="1">
    <source>
        <dbReference type="EMBL" id="GBO07858.1"/>
    </source>
</evidence>
<accession>A0A4Y2U4V7</accession>
<keyword evidence="2" id="KW-1185">Reference proteome</keyword>